<protein>
    <submittedName>
        <fullName evidence="1">DNA alkylation repair enzyme</fullName>
    </submittedName>
</protein>
<dbReference type="Proteomes" id="UP000318704">
    <property type="component" value="Chromosome"/>
</dbReference>
<reference evidence="1 2" key="1">
    <citation type="submission" date="2019-03" db="EMBL/GenBank/DDBJ databases">
        <title>Deep-cultivation of Planctomycetes and their phenomic and genomic characterization uncovers novel biology.</title>
        <authorList>
            <person name="Wiegand S."/>
            <person name="Jogler M."/>
            <person name="Boedeker C."/>
            <person name="Pinto D."/>
            <person name="Vollmers J."/>
            <person name="Rivas-Marin E."/>
            <person name="Kohn T."/>
            <person name="Peeters S.H."/>
            <person name="Heuer A."/>
            <person name="Rast P."/>
            <person name="Oberbeckmann S."/>
            <person name="Bunk B."/>
            <person name="Jeske O."/>
            <person name="Meyerdierks A."/>
            <person name="Storesund J.E."/>
            <person name="Kallscheuer N."/>
            <person name="Luecker S."/>
            <person name="Lage O.M."/>
            <person name="Pohl T."/>
            <person name="Merkel B.J."/>
            <person name="Hornburger P."/>
            <person name="Mueller R.-W."/>
            <person name="Bruemmer F."/>
            <person name="Labrenz M."/>
            <person name="Spormann A.M."/>
            <person name="Op den Camp H."/>
            <person name="Overmann J."/>
            <person name="Amann R."/>
            <person name="Jetten M.S.M."/>
            <person name="Mascher T."/>
            <person name="Medema M.H."/>
            <person name="Devos D.P."/>
            <person name="Kaster A.-K."/>
            <person name="Ovreas L."/>
            <person name="Rohde M."/>
            <person name="Galperin M.Y."/>
            <person name="Jogler C."/>
        </authorList>
    </citation>
    <scope>NUCLEOTIDE SEQUENCE [LARGE SCALE GENOMIC DNA]</scope>
    <source>
        <strain evidence="1 2">V144</strain>
    </source>
</reference>
<name>A0A517W0E8_9PLAN</name>
<organism evidence="1 2">
    <name type="scientific">Gimesia aquarii</name>
    <dbReference type="NCBI Taxonomy" id="2527964"/>
    <lineage>
        <taxon>Bacteria</taxon>
        <taxon>Pseudomonadati</taxon>
        <taxon>Planctomycetota</taxon>
        <taxon>Planctomycetia</taxon>
        <taxon>Planctomycetales</taxon>
        <taxon>Planctomycetaceae</taxon>
        <taxon>Gimesia</taxon>
    </lineage>
</organism>
<sequence>MIEPFKNMFNKKIIVAMGAHFQRAWPDFDCSGFTKMSTKGLKKLELKERSAQITEALCTFLPRDFEKAASVMLSSLAEENGGDVDDPVNAESGISGWGVMPMVEYVGLQGLEHFDLSMSLFKEMTKRFTSEFGIRHFLLAEPRRTLSVLKKWAKDSNYHVRRLVSEGTRPRLPWAMQLPGFIDDPTPILALLEILKDDKEEYVRRSVANNLNDIAKDHPDLVAEIAKRWMKDAEKNREKLVRHACRTLIKQGHQKTLKALGYGTLRAELETFDILTPSVNFGNELKFEISLRSTSTRPQNLIIDYAIHHQKANGTTTPKVFKCKTGILEPSSTLNVSRKHPLKKITTRVYYPGTHRIEIFVNGSSFGAKDFELIMP</sequence>
<dbReference type="EMBL" id="CP037920">
    <property type="protein sequence ID" value="QDT98727.1"/>
    <property type="molecule type" value="Genomic_DNA"/>
</dbReference>
<proteinExistence type="predicted"/>
<evidence type="ECO:0000313" key="1">
    <source>
        <dbReference type="EMBL" id="QDT98727.1"/>
    </source>
</evidence>
<dbReference type="InterPro" id="IPR016024">
    <property type="entry name" value="ARM-type_fold"/>
</dbReference>
<dbReference type="SUPFAM" id="SSF48371">
    <property type="entry name" value="ARM repeat"/>
    <property type="match status" value="1"/>
</dbReference>
<dbReference type="Pfam" id="PF08713">
    <property type="entry name" value="DNA_alkylation"/>
    <property type="match status" value="1"/>
</dbReference>
<accession>A0A517W0E8</accession>
<evidence type="ECO:0000313" key="2">
    <source>
        <dbReference type="Proteomes" id="UP000318704"/>
    </source>
</evidence>
<dbReference type="Gene3D" id="1.25.40.290">
    <property type="entry name" value="ARM repeat domains"/>
    <property type="match status" value="1"/>
</dbReference>
<gene>
    <name evidence="1" type="ORF">V144x_42340</name>
</gene>
<dbReference type="InterPro" id="IPR014825">
    <property type="entry name" value="DNA_alkylation"/>
</dbReference>
<dbReference type="AlphaFoldDB" id="A0A517W0E8"/>
<dbReference type="KEGG" id="gaw:V144x_42340"/>